<dbReference type="EMBL" id="CM026426">
    <property type="protein sequence ID" value="KAG0573174.1"/>
    <property type="molecule type" value="Genomic_DNA"/>
</dbReference>
<keyword evidence="3" id="KW-1185">Reference proteome</keyword>
<organism evidence="2 3">
    <name type="scientific">Ceratodon purpureus</name>
    <name type="common">Fire moss</name>
    <name type="synonym">Dicranum purpureum</name>
    <dbReference type="NCBI Taxonomy" id="3225"/>
    <lineage>
        <taxon>Eukaryota</taxon>
        <taxon>Viridiplantae</taxon>
        <taxon>Streptophyta</taxon>
        <taxon>Embryophyta</taxon>
        <taxon>Bryophyta</taxon>
        <taxon>Bryophytina</taxon>
        <taxon>Bryopsida</taxon>
        <taxon>Dicranidae</taxon>
        <taxon>Pseudoditrichales</taxon>
        <taxon>Ditrichaceae</taxon>
        <taxon>Ceratodon</taxon>
    </lineage>
</organism>
<dbReference type="Proteomes" id="UP000822688">
    <property type="component" value="Chromosome V"/>
</dbReference>
<sequence>MNETEMGVDYECNRMQLTFQYMPSSFGETKTTVISVDCTQMHSVMALPICSHKDSTNRKQNLRKHTTKQSARHSHKLTQASEVNAAKCTELSRQHDLSRTHNLQNHISSP</sequence>
<feature type="compositionally biased region" description="Basic and acidic residues" evidence="1">
    <location>
        <begin position="90"/>
        <end position="99"/>
    </location>
</feature>
<protein>
    <submittedName>
        <fullName evidence="2">Uncharacterized protein</fullName>
    </submittedName>
</protein>
<dbReference type="AlphaFoldDB" id="A0A8T0HQH7"/>
<proteinExistence type="predicted"/>
<reference evidence="2" key="1">
    <citation type="submission" date="2020-06" db="EMBL/GenBank/DDBJ databases">
        <title>WGS assembly of Ceratodon purpureus strain R40.</title>
        <authorList>
            <person name="Carey S.B."/>
            <person name="Jenkins J."/>
            <person name="Shu S."/>
            <person name="Lovell J.T."/>
            <person name="Sreedasyam A."/>
            <person name="Maumus F."/>
            <person name="Tiley G.P."/>
            <person name="Fernandez-Pozo N."/>
            <person name="Barry K."/>
            <person name="Chen C."/>
            <person name="Wang M."/>
            <person name="Lipzen A."/>
            <person name="Daum C."/>
            <person name="Saski C.A."/>
            <person name="Payton A.C."/>
            <person name="Mcbreen J.C."/>
            <person name="Conrad R.E."/>
            <person name="Kollar L.M."/>
            <person name="Olsson S."/>
            <person name="Huttunen S."/>
            <person name="Landis J.B."/>
            <person name="Wickett N.J."/>
            <person name="Johnson M.G."/>
            <person name="Rensing S.A."/>
            <person name="Grimwood J."/>
            <person name="Schmutz J."/>
            <person name="Mcdaniel S.F."/>
        </authorList>
    </citation>
    <scope>NUCLEOTIDE SEQUENCE</scope>
    <source>
        <strain evidence="2">R40</strain>
    </source>
</reference>
<evidence type="ECO:0000313" key="3">
    <source>
        <dbReference type="Proteomes" id="UP000822688"/>
    </source>
</evidence>
<feature type="compositionally biased region" description="Polar residues" evidence="1">
    <location>
        <begin position="100"/>
        <end position="110"/>
    </location>
</feature>
<accession>A0A8T0HQH7</accession>
<name>A0A8T0HQH7_CERPU</name>
<gene>
    <name evidence="2" type="ORF">KC19_VG154700</name>
</gene>
<comment type="caution">
    <text evidence="2">The sequence shown here is derived from an EMBL/GenBank/DDBJ whole genome shotgun (WGS) entry which is preliminary data.</text>
</comment>
<feature type="region of interest" description="Disordered" evidence="1">
    <location>
        <begin position="52"/>
        <end position="110"/>
    </location>
</feature>
<evidence type="ECO:0000313" key="2">
    <source>
        <dbReference type="EMBL" id="KAG0573174.1"/>
    </source>
</evidence>
<feature type="compositionally biased region" description="Basic residues" evidence="1">
    <location>
        <begin position="60"/>
        <end position="76"/>
    </location>
</feature>
<evidence type="ECO:0000256" key="1">
    <source>
        <dbReference type="SAM" id="MobiDB-lite"/>
    </source>
</evidence>